<comment type="caution">
    <text evidence="2">The sequence shown here is derived from an EMBL/GenBank/DDBJ whole genome shotgun (WGS) entry which is preliminary data.</text>
</comment>
<reference evidence="3" key="1">
    <citation type="journal article" date="2019" name="Int. J. Syst. Evol. Microbiol.">
        <title>The Global Catalogue of Microorganisms (GCM) 10K type strain sequencing project: providing services to taxonomists for standard genome sequencing and annotation.</title>
        <authorList>
            <consortium name="The Broad Institute Genomics Platform"/>
            <consortium name="The Broad Institute Genome Sequencing Center for Infectious Disease"/>
            <person name="Wu L."/>
            <person name="Ma J."/>
        </authorList>
    </citation>
    <scope>NUCLEOTIDE SEQUENCE [LARGE SCALE GENOMIC DNA]</scope>
    <source>
        <strain evidence="3">CCUG 57508</strain>
    </source>
</reference>
<dbReference type="EMBL" id="JBHTKH010000008">
    <property type="protein sequence ID" value="MFD1055331.1"/>
    <property type="molecule type" value="Genomic_DNA"/>
</dbReference>
<evidence type="ECO:0000313" key="2">
    <source>
        <dbReference type="EMBL" id="MFD1055331.1"/>
    </source>
</evidence>
<evidence type="ECO:0000313" key="3">
    <source>
        <dbReference type="Proteomes" id="UP001597046"/>
    </source>
</evidence>
<proteinExistence type="predicted"/>
<dbReference type="Proteomes" id="UP001597046">
    <property type="component" value="Unassembled WGS sequence"/>
</dbReference>
<dbReference type="RefSeq" id="WP_386053305.1">
    <property type="nucleotide sequence ID" value="NZ_JBHTKH010000008.1"/>
</dbReference>
<protein>
    <submittedName>
        <fullName evidence="2">Uncharacterized protein</fullName>
    </submittedName>
</protein>
<evidence type="ECO:0000256" key="1">
    <source>
        <dbReference type="SAM" id="MobiDB-lite"/>
    </source>
</evidence>
<sequence>MSRRAHSESREKRKDAKRQARRPVHFDKYEHRKVERDMDRQFADLARPFNGEEADDE</sequence>
<gene>
    <name evidence="2" type="ORF">ACFQ2V_13520</name>
</gene>
<feature type="compositionally biased region" description="Basic and acidic residues" evidence="1">
    <location>
        <begin position="1"/>
        <end position="42"/>
    </location>
</feature>
<organism evidence="2 3">
    <name type="scientific">Terrabacter terrigena</name>
    <dbReference type="NCBI Taxonomy" id="574718"/>
    <lineage>
        <taxon>Bacteria</taxon>
        <taxon>Bacillati</taxon>
        <taxon>Actinomycetota</taxon>
        <taxon>Actinomycetes</taxon>
        <taxon>Micrococcales</taxon>
        <taxon>Intrasporangiaceae</taxon>
        <taxon>Terrabacter</taxon>
    </lineage>
</organism>
<name>A0ABW3MXM4_9MICO</name>
<feature type="region of interest" description="Disordered" evidence="1">
    <location>
        <begin position="1"/>
        <end position="57"/>
    </location>
</feature>
<keyword evidence="3" id="KW-1185">Reference proteome</keyword>
<accession>A0ABW3MXM4</accession>